<gene>
    <name evidence="2" type="ORF">C1S78_024685</name>
</gene>
<dbReference type="KEGG" id="mmuc:C1S78_024685"/>
<reference evidence="2 3" key="1">
    <citation type="journal article" date="2019" name="BMC Evol. Biol.">
        <title>Comparative genomics of Mycobacterium mucogenicum and Mycobacterium neoaurum clade members emphasizing tRNA and non-coding RNA.</title>
        <authorList>
            <person name="Behra P.R.K."/>
            <person name="Pettersson B.M.F."/>
            <person name="Das S."/>
            <person name="Dasgupta S."/>
            <person name="Kirsebom L.A."/>
        </authorList>
    </citation>
    <scope>NUCLEOTIDE SEQUENCE [LARGE SCALE GENOMIC DNA]</scope>
    <source>
        <strain evidence="2 3">DSM 44124</strain>
    </source>
</reference>
<keyword evidence="3" id="KW-1185">Reference proteome</keyword>
<evidence type="ECO:0000256" key="1">
    <source>
        <dbReference type="SAM" id="MobiDB-lite"/>
    </source>
</evidence>
<evidence type="ECO:0000313" key="3">
    <source>
        <dbReference type="Proteomes" id="UP000309231"/>
    </source>
</evidence>
<sequence>MRGEKSRINQRWPPVSLAQRQASLRDINKPETTTTDEHTAPGAYQLTHLPYLRISQFHPFGVFSPTSSREIIQRRNNCLANEDLTAGNTHMNWPTEHTVNRQS</sequence>
<reference evidence="2 3" key="2">
    <citation type="journal article" date="2019" name="Sci. Rep.">
        <title>Insight into the biology of Mycobacterium mucogenicum and Mycobacterium neoaurum clade members.</title>
        <authorList>
            <person name="Behra P.R.K."/>
            <person name="Pettersson B.M.F."/>
            <person name="Ramesh M."/>
            <person name="Dasgupta S."/>
            <person name="Kirsebom L.A."/>
        </authorList>
    </citation>
    <scope>NUCLEOTIDE SEQUENCE [LARGE SCALE GENOMIC DNA]</scope>
    <source>
        <strain evidence="2 3">DSM 44124</strain>
    </source>
</reference>
<protein>
    <submittedName>
        <fullName evidence="2">Uncharacterized protein</fullName>
    </submittedName>
</protein>
<feature type="region of interest" description="Disordered" evidence="1">
    <location>
        <begin position="1"/>
        <end position="41"/>
    </location>
</feature>
<evidence type="ECO:0000313" key="2">
    <source>
        <dbReference type="EMBL" id="QPG68607.1"/>
    </source>
</evidence>
<dbReference type="AlphaFoldDB" id="A0A8E4R660"/>
<dbReference type="EMBL" id="CP062008">
    <property type="protein sequence ID" value="QPG68607.1"/>
    <property type="molecule type" value="Genomic_DNA"/>
</dbReference>
<dbReference type="GeneID" id="76728153"/>
<organism evidence="2 3">
    <name type="scientific">Mycolicibacterium mucogenicum DSM 44124</name>
    <dbReference type="NCBI Taxonomy" id="1226753"/>
    <lineage>
        <taxon>Bacteria</taxon>
        <taxon>Bacillati</taxon>
        <taxon>Actinomycetota</taxon>
        <taxon>Actinomycetes</taxon>
        <taxon>Mycobacteriales</taxon>
        <taxon>Mycobacteriaceae</taxon>
        <taxon>Mycolicibacterium</taxon>
    </lineage>
</organism>
<name>A0A8E4R660_MYCMU</name>
<accession>A0A8E4R660</accession>
<dbReference type="RefSeq" id="WP_138158547.1">
    <property type="nucleotide sequence ID" value="NZ_ANBS01000066.1"/>
</dbReference>
<proteinExistence type="predicted"/>
<dbReference type="Proteomes" id="UP000309231">
    <property type="component" value="Chromosome"/>
</dbReference>